<evidence type="ECO:0000256" key="10">
    <source>
        <dbReference type="ARBA" id="ARBA00023004"/>
    </source>
</evidence>
<dbReference type="PANTHER" id="PTHR30485">
    <property type="entry name" value="NI/FE-HYDROGENASE 1 B-TYPE CYTOCHROME SUBUNIT"/>
    <property type="match status" value="1"/>
</dbReference>
<keyword evidence="10" id="KW-0408">Iron</keyword>
<evidence type="ECO:0000259" key="13">
    <source>
        <dbReference type="Pfam" id="PF01292"/>
    </source>
</evidence>
<dbReference type="PROSITE" id="PS00883">
    <property type="entry name" value="NI_HGENASE_CYTB_2"/>
    <property type="match status" value="1"/>
</dbReference>
<dbReference type="NCBIfam" id="TIGR02125">
    <property type="entry name" value="CytB-hydogenase"/>
    <property type="match status" value="1"/>
</dbReference>
<gene>
    <name evidence="14" type="ORF">MIZ03_4642</name>
</gene>
<keyword evidence="4" id="KW-1003">Cell membrane</keyword>
<protein>
    <submittedName>
        <fullName evidence="14">Ni/Fe-hydrogenase B-type cytochrome subunit</fullName>
    </submittedName>
</protein>
<dbReference type="RefSeq" id="WP_223905997.1">
    <property type="nucleotide sequence ID" value="NZ_AP024238.1"/>
</dbReference>
<keyword evidence="15" id="KW-1185">Reference proteome</keyword>
<proteinExistence type="inferred from homology"/>
<dbReference type="PANTHER" id="PTHR30485:SF0">
    <property type="entry name" value="NI_FE-HYDROGENASE 1 B-TYPE CYTOCHROME SUBUNIT-RELATED"/>
    <property type="match status" value="1"/>
</dbReference>
<accession>A0ABM7MTM2</accession>
<dbReference type="Proteomes" id="UP000824366">
    <property type="component" value="Chromosome"/>
</dbReference>
<keyword evidence="5" id="KW-0349">Heme</keyword>
<dbReference type="InterPro" id="IPR016174">
    <property type="entry name" value="Di-haem_cyt_TM"/>
</dbReference>
<feature type="transmembrane region" description="Helical" evidence="12">
    <location>
        <begin position="83"/>
        <end position="102"/>
    </location>
</feature>
<evidence type="ECO:0000256" key="7">
    <source>
        <dbReference type="ARBA" id="ARBA00022723"/>
    </source>
</evidence>
<evidence type="ECO:0000256" key="4">
    <source>
        <dbReference type="ARBA" id="ARBA00022475"/>
    </source>
</evidence>
<evidence type="ECO:0000313" key="14">
    <source>
        <dbReference type="EMBL" id="BCO29718.1"/>
    </source>
</evidence>
<keyword evidence="7" id="KW-0479">Metal-binding</keyword>
<comment type="subcellular location">
    <subcellularLocation>
        <location evidence="1">Cell membrane</location>
        <topology evidence="1">Multi-pass membrane protein</topology>
    </subcellularLocation>
</comment>
<dbReference type="Gene3D" id="1.20.950.20">
    <property type="entry name" value="Transmembrane di-heme cytochromes, Chain C"/>
    <property type="match status" value="1"/>
</dbReference>
<dbReference type="Pfam" id="PF01292">
    <property type="entry name" value="Ni_hydr_CYTB"/>
    <property type="match status" value="1"/>
</dbReference>
<evidence type="ECO:0000256" key="3">
    <source>
        <dbReference type="ARBA" id="ARBA00022448"/>
    </source>
</evidence>
<dbReference type="SUPFAM" id="SSF81342">
    <property type="entry name" value="Transmembrane di-heme cytochromes"/>
    <property type="match status" value="1"/>
</dbReference>
<evidence type="ECO:0000256" key="12">
    <source>
        <dbReference type="SAM" id="Phobius"/>
    </source>
</evidence>
<dbReference type="InterPro" id="IPR011577">
    <property type="entry name" value="Cyt_b561_bac/Ni-Hgenase"/>
</dbReference>
<dbReference type="PRINTS" id="PR00161">
    <property type="entry name" value="NIHGNASECYTB"/>
</dbReference>
<dbReference type="EMBL" id="AP024238">
    <property type="protein sequence ID" value="BCO29718.1"/>
    <property type="molecule type" value="Genomic_DNA"/>
</dbReference>
<evidence type="ECO:0000256" key="8">
    <source>
        <dbReference type="ARBA" id="ARBA00022982"/>
    </source>
</evidence>
<keyword evidence="11 12" id="KW-0472">Membrane</keyword>
<organism evidence="14 15">
    <name type="scientific">Rhodoferax lithotrophicus</name>
    <dbReference type="NCBI Taxonomy" id="2798804"/>
    <lineage>
        <taxon>Bacteria</taxon>
        <taxon>Pseudomonadati</taxon>
        <taxon>Pseudomonadota</taxon>
        <taxon>Betaproteobacteria</taxon>
        <taxon>Burkholderiales</taxon>
        <taxon>Comamonadaceae</taxon>
        <taxon>Rhodoferax</taxon>
    </lineage>
</organism>
<reference evidence="14 15" key="1">
    <citation type="journal article" date="2021" name="Microbiol. Spectr.">
        <title>A Single Bacterium Capable of Oxidation and Reduction of Iron at Circumneutral pH.</title>
        <authorList>
            <person name="Kato S."/>
            <person name="Ohkuma M."/>
        </authorList>
    </citation>
    <scope>NUCLEOTIDE SEQUENCE [LARGE SCALE GENOMIC DNA]</scope>
    <source>
        <strain evidence="14 15">MIZ03</strain>
    </source>
</reference>
<dbReference type="InterPro" id="IPR000516">
    <property type="entry name" value="Ni-dep_Hydgase_cyt-B"/>
</dbReference>
<feature type="transmembrane region" description="Helical" evidence="12">
    <location>
        <begin position="204"/>
        <end position="224"/>
    </location>
</feature>
<feature type="domain" description="Cytochrome b561 bacterial/Ni-hydrogenase" evidence="13">
    <location>
        <begin position="35"/>
        <end position="241"/>
    </location>
</feature>
<keyword evidence="3" id="KW-0813">Transport</keyword>
<evidence type="ECO:0000313" key="15">
    <source>
        <dbReference type="Proteomes" id="UP000824366"/>
    </source>
</evidence>
<evidence type="ECO:0000256" key="9">
    <source>
        <dbReference type="ARBA" id="ARBA00022989"/>
    </source>
</evidence>
<evidence type="ECO:0000256" key="11">
    <source>
        <dbReference type="ARBA" id="ARBA00023136"/>
    </source>
</evidence>
<feature type="transmembrane region" description="Helical" evidence="12">
    <location>
        <begin position="150"/>
        <end position="174"/>
    </location>
</feature>
<keyword evidence="6 12" id="KW-0812">Transmembrane</keyword>
<sequence length="247" mass="27847">MNTHSASPVANDVHAALPSEEAEFSHSKSVKSVYVYEAPVRIWHWVNALCITVLCITGYLIGSPLPTMPGEASAHYLMGYIRFAHFAAAYLFAVGLLGRTYWALAGNHHARELFSVPILQRTYWHEMLAMLKWYAFMGPSPGPYVGHNPLARFAMFFVFLFTALFMVLTGFAMYGEGSQAGSWADKLFGWVIPLMGQSQDVHTWHHLGMWTIVLFVIFHIYAAIREDIMGRQSIVSTMISGFRTFKN</sequence>
<dbReference type="InterPro" id="IPR051542">
    <property type="entry name" value="Hydrogenase_cytochrome"/>
</dbReference>
<evidence type="ECO:0000256" key="2">
    <source>
        <dbReference type="ARBA" id="ARBA00008622"/>
    </source>
</evidence>
<evidence type="ECO:0000256" key="1">
    <source>
        <dbReference type="ARBA" id="ARBA00004651"/>
    </source>
</evidence>
<comment type="similarity">
    <text evidence="2">Belongs to the HupC/HyaC/HydC family.</text>
</comment>
<evidence type="ECO:0000256" key="6">
    <source>
        <dbReference type="ARBA" id="ARBA00022692"/>
    </source>
</evidence>
<keyword evidence="9 12" id="KW-1133">Transmembrane helix</keyword>
<feature type="transmembrane region" description="Helical" evidence="12">
    <location>
        <begin position="42"/>
        <end position="62"/>
    </location>
</feature>
<dbReference type="PROSITE" id="PS00882">
    <property type="entry name" value="NI_HGENASE_CYTB_1"/>
    <property type="match status" value="1"/>
</dbReference>
<evidence type="ECO:0000256" key="5">
    <source>
        <dbReference type="ARBA" id="ARBA00022617"/>
    </source>
</evidence>
<name>A0ABM7MTM2_9BURK</name>
<keyword evidence="8" id="KW-0249">Electron transport</keyword>